<evidence type="ECO:0000256" key="1">
    <source>
        <dbReference type="SAM" id="MobiDB-lite"/>
    </source>
</evidence>
<evidence type="ECO:0000313" key="3">
    <source>
        <dbReference type="EMBL" id="GAA2122511.1"/>
    </source>
</evidence>
<comment type="caution">
    <text evidence="3">The sequence shown here is derived from an EMBL/GenBank/DDBJ whole genome shotgun (WGS) entry which is preliminary data.</text>
</comment>
<keyword evidence="2" id="KW-1133">Transmembrane helix</keyword>
<keyword evidence="2" id="KW-0472">Membrane</keyword>
<sequence>MSDVSARTGLAALEVWLLTVVAHSLAGGGIPSSAWLLVVGVLVLVGTACVMRLRVPIWVAAGAVAGAQLGLHVALTASAPASAAPMAGHVHPGHPMPMTAGGASLLDGLSTQMVLAHVLSALVTGFVWWLRRRTVEHVLRLVAPVGALVCRHAPRLPSRPRSRPHTRPWLLGDPGRAPPRALVAA</sequence>
<evidence type="ECO:0008006" key="5">
    <source>
        <dbReference type="Google" id="ProtNLM"/>
    </source>
</evidence>
<dbReference type="Proteomes" id="UP001500575">
    <property type="component" value="Unassembled WGS sequence"/>
</dbReference>
<feature type="region of interest" description="Disordered" evidence="1">
    <location>
        <begin position="155"/>
        <end position="185"/>
    </location>
</feature>
<accession>A0ABP5JTJ2</accession>
<feature type="transmembrane region" description="Helical" evidence="2">
    <location>
        <begin position="113"/>
        <end position="130"/>
    </location>
</feature>
<keyword evidence="2" id="KW-0812">Transmembrane</keyword>
<organism evidence="3 4">
    <name type="scientific">Nocardioides bigeumensis</name>
    <dbReference type="NCBI Taxonomy" id="433657"/>
    <lineage>
        <taxon>Bacteria</taxon>
        <taxon>Bacillati</taxon>
        <taxon>Actinomycetota</taxon>
        <taxon>Actinomycetes</taxon>
        <taxon>Propionibacteriales</taxon>
        <taxon>Nocardioidaceae</taxon>
        <taxon>Nocardioides</taxon>
    </lineage>
</organism>
<gene>
    <name evidence="3" type="ORF">GCM10009843_17720</name>
</gene>
<evidence type="ECO:0000313" key="4">
    <source>
        <dbReference type="Proteomes" id="UP001500575"/>
    </source>
</evidence>
<protein>
    <recommendedName>
        <fullName evidence="5">MFS transporter</fullName>
    </recommendedName>
</protein>
<proteinExistence type="predicted"/>
<keyword evidence="4" id="KW-1185">Reference proteome</keyword>
<feature type="compositionally biased region" description="Basic residues" evidence="1">
    <location>
        <begin position="155"/>
        <end position="166"/>
    </location>
</feature>
<dbReference type="EMBL" id="BAAAQQ010000008">
    <property type="protein sequence ID" value="GAA2122511.1"/>
    <property type="molecule type" value="Genomic_DNA"/>
</dbReference>
<feature type="transmembrane region" description="Helical" evidence="2">
    <location>
        <begin position="57"/>
        <end position="77"/>
    </location>
</feature>
<reference evidence="4" key="1">
    <citation type="journal article" date="2019" name="Int. J. Syst. Evol. Microbiol.">
        <title>The Global Catalogue of Microorganisms (GCM) 10K type strain sequencing project: providing services to taxonomists for standard genome sequencing and annotation.</title>
        <authorList>
            <consortium name="The Broad Institute Genomics Platform"/>
            <consortium name="The Broad Institute Genome Sequencing Center for Infectious Disease"/>
            <person name="Wu L."/>
            <person name="Ma J."/>
        </authorList>
    </citation>
    <scope>NUCLEOTIDE SEQUENCE [LARGE SCALE GENOMIC DNA]</scope>
    <source>
        <strain evidence="4">JCM 16021</strain>
    </source>
</reference>
<name>A0ABP5JTJ2_9ACTN</name>
<evidence type="ECO:0000256" key="2">
    <source>
        <dbReference type="SAM" id="Phobius"/>
    </source>
</evidence>